<dbReference type="InterPro" id="IPR006612">
    <property type="entry name" value="THAP_Znf"/>
</dbReference>
<keyword evidence="12" id="KW-1185">Reference proteome</keyword>
<evidence type="ECO:0000259" key="10">
    <source>
        <dbReference type="PROSITE" id="PS50950"/>
    </source>
</evidence>
<dbReference type="InterPro" id="IPR018000">
    <property type="entry name" value="Neurotransmitter_ion_chnl_CS"/>
</dbReference>
<dbReference type="InterPro" id="IPR038050">
    <property type="entry name" value="Neuro_actylchol_rec"/>
</dbReference>
<comment type="cofactor">
    <cofactor evidence="1">
        <name>a divalent metal cation</name>
        <dbReference type="ChEBI" id="CHEBI:60240"/>
    </cofactor>
</comment>
<proteinExistence type="predicted"/>
<evidence type="ECO:0000256" key="2">
    <source>
        <dbReference type="ARBA" id="ARBA00004141"/>
    </source>
</evidence>
<dbReference type="Pfam" id="PF13359">
    <property type="entry name" value="DDE_Tnp_4"/>
    <property type="match status" value="1"/>
</dbReference>
<dbReference type="CDD" id="cd19051">
    <property type="entry name" value="LGIC_TM_cation"/>
    <property type="match status" value="1"/>
</dbReference>
<accession>A0A6J8AD42</accession>
<dbReference type="GO" id="GO:0008270">
    <property type="term" value="F:zinc ion binding"/>
    <property type="evidence" value="ECO:0007669"/>
    <property type="project" value="UniProtKB-KW"/>
</dbReference>
<dbReference type="Gene3D" id="1.20.58.390">
    <property type="entry name" value="Neurotransmitter-gated ion-channel transmembrane domain"/>
    <property type="match status" value="1"/>
</dbReference>
<feature type="transmembrane region" description="Helical" evidence="9">
    <location>
        <begin position="210"/>
        <end position="228"/>
    </location>
</feature>
<evidence type="ECO:0000256" key="3">
    <source>
        <dbReference type="ARBA" id="ARBA00022723"/>
    </source>
</evidence>
<dbReference type="PROSITE" id="PS00236">
    <property type="entry name" value="NEUROTR_ION_CHANNEL"/>
    <property type="match status" value="1"/>
</dbReference>
<evidence type="ECO:0000256" key="7">
    <source>
        <dbReference type="ARBA" id="ARBA00023136"/>
    </source>
</evidence>
<keyword evidence="7 9" id="KW-0472">Membrane</keyword>
<dbReference type="GO" id="GO:0016020">
    <property type="term" value="C:membrane"/>
    <property type="evidence" value="ECO:0007669"/>
    <property type="project" value="UniProtKB-SubCell"/>
</dbReference>
<dbReference type="Gene3D" id="2.70.170.10">
    <property type="entry name" value="Neurotransmitter-gated ion-channel ligand-binding domain"/>
    <property type="match status" value="1"/>
</dbReference>
<feature type="domain" description="THAP-type" evidence="10">
    <location>
        <begin position="370"/>
        <end position="444"/>
    </location>
</feature>
<evidence type="ECO:0000256" key="8">
    <source>
        <dbReference type="PROSITE-ProRule" id="PRU00309"/>
    </source>
</evidence>
<protein>
    <recommendedName>
        <fullName evidence="10">THAP-type domain-containing protein</fullName>
    </recommendedName>
</protein>
<dbReference type="PANTHER" id="PTHR23080:SF133">
    <property type="entry name" value="SI:CH211-262I1.5-RELATED"/>
    <property type="match status" value="1"/>
</dbReference>
<dbReference type="InterPro" id="IPR006029">
    <property type="entry name" value="Neurotrans-gated_channel_TM"/>
</dbReference>
<keyword evidence="4 8" id="KW-0863">Zinc-finger</keyword>
<keyword evidence="3" id="KW-0479">Metal-binding</keyword>
<dbReference type="Pfam" id="PF13613">
    <property type="entry name" value="HTH_Tnp_4"/>
    <property type="match status" value="1"/>
</dbReference>
<feature type="transmembrane region" description="Helical" evidence="9">
    <location>
        <begin position="181"/>
        <end position="203"/>
    </location>
</feature>
<evidence type="ECO:0000256" key="9">
    <source>
        <dbReference type="SAM" id="Phobius"/>
    </source>
</evidence>
<evidence type="ECO:0000313" key="11">
    <source>
        <dbReference type="EMBL" id="CAC5365705.1"/>
    </source>
</evidence>
<feature type="transmembrane region" description="Helical" evidence="9">
    <location>
        <begin position="240"/>
        <end position="265"/>
    </location>
</feature>
<dbReference type="AlphaFoldDB" id="A0A6J8AD42"/>
<dbReference type="Pfam" id="PF02931">
    <property type="entry name" value="Neur_chan_LBD"/>
    <property type="match status" value="1"/>
</dbReference>
<dbReference type="PANTHER" id="PTHR23080">
    <property type="entry name" value="THAP DOMAIN PROTEIN"/>
    <property type="match status" value="1"/>
</dbReference>
<evidence type="ECO:0000256" key="4">
    <source>
        <dbReference type="ARBA" id="ARBA00022771"/>
    </source>
</evidence>
<keyword evidence="9" id="KW-0812">Transmembrane</keyword>
<evidence type="ECO:0000256" key="5">
    <source>
        <dbReference type="ARBA" id="ARBA00022833"/>
    </source>
</evidence>
<dbReference type="SUPFAM" id="SSF63712">
    <property type="entry name" value="Nicotinic receptor ligand binding domain-like"/>
    <property type="match status" value="1"/>
</dbReference>
<evidence type="ECO:0000313" key="12">
    <source>
        <dbReference type="Proteomes" id="UP000507470"/>
    </source>
</evidence>
<dbReference type="InterPro" id="IPR006202">
    <property type="entry name" value="Neur_chan_lig-bd"/>
</dbReference>
<evidence type="ECO:0000256" key="1">
    <source>
        <dbReference type="ARBA" id="ARBA00001968"/>
    </source>
</evidence>
<keyword evidence="6 8" id="KW-0238">DNA-binding</keyword>
<sequence>MSKGFCTRELLLFLIYIGLFNSATSYSIWIDSRLIWEQSSYGGIASIYVPEELVWHPALIVLNSIRELEKNFSAESTIQISSDGILRWEPIAVLSTSCAMNVVFFPFDTQNCTIELASFGIPSHEVKLEFSYDPINLGLHKNQGDWAVVHTAFQSSSITESGGHYSLLIFDLVLKRLSGHYIMIVIFPTILTAALTFVTFFLPIKSGIRIGYILTVVLTLVVLLTLFADTMPSTTSYPSILVAFFTVTLGMAFLLVIITICVMGLHNKPKRHIAPKWMHFIVRKTRMLKLKLKSRASRIDPIEQHQAIEDGPSTEKKDSVEKNKEVKTKWQNLQTKAKKEYAESMKYRAQTGGGPAPKALTSETENIVEMMKDCSSFVGLKGSESSIVIINPEAIKNHKLRKLWLSQIRREGFNPDRNCHWHALCFRHFIEGRPTKENAVPTLFAYNNYKTGTPRDTKNSHLRPIEQLILTTQPANIVTVSQLPKVPRQKKYIPDIPVISYIEKPSLDHTYCLSTEVSEDVSIEEKCVLLIENNNTLEKFNNTDELLKDKLVEKLTKSDSNVKCFLGLPSISMLFGIFKLLEGHASKMKYWMGPDSSDGKRWQVNNKKKPGASRKLTFFEEFIITLLRLRLGLNTYVLSLLFGVSQSTISRVFTTWISLMAQCLGPLIKLPSKEKIKKHMPLSFRRKYPNTRVIIDATKFYVQRPRNPTAQSKTWSNYKSKNTFKTLVGITPNGAFSFISDLWTGNISDRSITERSGFVDLIEKGDHVMADRGFLIKDLLLSKGATLNMPPFTRPCKHGKGRCLTAKEIKESKSIASLRIHVKKSIQRLKSYKFLSGVMPINSLSVANQALKVAAFFCNLMKPLVQKL</sequence>
<name>A0A6J8AD42_MYTCO</name>
<dbReference type="EMBL" id="CACVKT020001169">
    <property type="protein sequence ID" value="CAC5365705.1"/>
    <property type="molecule type" value="Genomic_DNA"/>
</dbReference>
<dbReference type="PROSITE" id="PS50950">
    <property type="entry name" value="ZF_THAP"/>
    <property type="match status" value="1"/>
</dbReference>
<dbReference type="OrthoDB" id="6049190at2759"/>
<dbReference type="SUPFAM" id="SSF90112">
    <property type="entry name" value="Neurotransmitter-gated ion-channel transmembrane pore"/>
    <property type="match status" value="1"/>
</dbReference>
<keyword evidence="5" id="KW-0862">Zinc</keyword>
<dbReference type="InterPro" id="IPR036719">
    <property type="entry name" value="Neuro-gated_channel_TM_sf"/>
</dbReference>
<reference evidence="11 12" key="1">
    <citation type="submission" date="2020-06" db="EMBL/GenBank/DDBJ databases">
        <authorList>
            <person name="Li R."/>
            <person name="Bekaert M."/>
        </authorList>
    </citation>
    <scope>NUCLEOTIDE SEQUENCE [LARGE SCALE GENOMIC DNA]</scope>
    <source>
        <strain evidence="12">wild</strain>
    </source>
</reference>
<dbReference type="Proteomes" id="UP000507470">
    <property type="component" value="Unassembled WGS sequence"/>
</dbReference>
<dbReference type="GO" id="GO:0003677">
    <property type="term" value="F:DNA binding"/>
    <property type="evidence" value="ECO:0007669"/>
    <property type="project" value="UniProtKB-UniRule"/>
</dbReference>
<dbReference type="InterPro" id="IPR027806">
    <property type="entry name" value="HARBI1_dom"/>
</dbReference>
<organism evidence="11 12">
    <name type="scientific">Mytilus coruscus</name>
    <name type="common">Sea mussel</name>
    <dbReference type="NCBI Taxonomy" id="42192"/>
    <lineage>
        <taxon>Eukaryota</taxon>
        <taxon>Metazoa</taxon>
        <taxon>Spiralia</taxon>
        <taxon>Lophotrochozoa</taxon>
        <taxon>Mollusca</taxon>
        <taxon>Bivalvia</taxon>
        <taxon>Autobranchia</taxon>
        <taxon>Pteriomorphia</taxon>
        <taxon>Mytilida</taxon>
        <taxon>Mytiloidea</taxon>
        <taxon>Mytilidae</taxon>
        <taxon>Mytilinae</taxon>
        <taxon>Mytilus</taxon>
    </lineage>
</organism>
<dbReference type="Pfam" id="PF02932">
    <property type="entry name" value="Neur_chan_memb"/>
    <property type="match status" value="1"/>
</dbReference>
<comment type="subcellular location">
    <subcellularLocation>
        <location evidence="2">Membrane</location>
        <topology evidence="2">Multi-pass membrane protein</topology>
    </subcellularLocation>
</comment>
<dbReference type="Pfam" id="PF05485">
    <property type="entry name" value="THAP"/>
    <property type="match status" value="1"/>
</dbReference>
<evidence type="ECO:0000256" key="6">
    <source>
        <dbReference type="ARBA" id="ARBA00023125"/>
    </source>
</evidence>
<dbReference type="CDD" id="cd18989">
    <property type="entry name" value="LGIC_ECD_cation"/>
    <property type="match status" value="1"/>
</dbReference>
<keyword evidence="9" id="KW-1133">Transmembrane helix</keyword>
<dbReference type="InterPro" id="IPR027805">
    <property type="entry name" value="Transposase_HTH_dom"/>
</dbReference>
<gene>
    <name evidence="11" type="ORF">MCOR_6269</name>
</gene>
<dbReference type="InterPro" id="IPR036734">
    <property type="entry name" value="Neur_chan_lig-bd_sf"/>
</dbReference>
<dbReference type="GO" id="GO:0005230">
    <property type="term" value="F:extracellular ligand-gated monoatomic ion channel activity"/>
    <property type="evidence" value="ECO:0007669"/>
    <property type="project" value="InterPro"/>
</dbReference>